<dbReference type="Pfam" id="PF19868">
    <property type="entry name" value="DUF6341"/>
    <property type="match status" value="1"/>
</dbReference>
<organism evidence="1 2">
    <name type="scientific">Christiangramia flava JLT2011</name>
    <dbReference type="NCBI Taxonomy" id="1229726"/>
    <lineage>
        <taxon>Bacteria</taxon>
        <taxon>Pseudomonadati</taxon>
        <taxon>Bacteroidota</taxon>
        <taxon>Flavobacteriia</taxon>
        <taxon>Flavobacteriales</taxon>
        <taxon>Flavobacteriaceae</taxon>
        <taxon>Christiangramia</taxon>
    </lineage>
</organism>
<dbReference type="KEGG" id="gfl:GRFL_1355"/>
<evidence type="ECO:0000313" key="2">
    <source>
        <dbReference type="Proteomes" id="UP000186230"/>
    </source>
</evidence>
<dbReference type="STRING" id="1229726.GRFL_1355"/>
<name>A0A1L7I394_9FLAO</name>
<reference evidence="1 2" key="1">
    <citation type="submission" date="2016-07" db="EMBL/GenBank/DDBJ databases">
        <title>Multi-omics approach to identify versatile polysaccharide utilization systems of a marine flavobacterium Gramella flava.</title>
        <authorList>
            <person name="Tang K."/>
        </authorList>
    </citation>
    <scope>NUCLEOTIDE SEQUENCE [LARGE SCALE GENOMIC DNA]</scope>
    <source>
        <strain evidence="1 2">JLT2011</strain>
    </source>
</reference>
<proteinExistence type="predicted"/>
<gene>
    <name evidence="1" type="ORF">GRFL_1355</name>
</gene>
<keyword evidence="2" id="KW-1185">Reference proteome</keyword>
<evidence type="ECO:0000313" key="1">
    <source>
        <dbReference type="EMBL" id="APU68079.1"/>
    </source>
</evidence>
<dbReference type="AlphaFoldDB" id="A0A1L7I394"/>
<dbReference type="InterPro" id="IPR045922">
    <property type="entry name" value="DUF6341"/>
</dbReference>
<dbReference type="Proteomes" id="UP000186230">
    <property type="component" value="Chromosome"/>
</dbReference>
<dbReference type="EMBL" id="CP016359">
    <property type="protein sequence ID" value="APU68079.1"/>
    <property type="molecule type" value="Genomic_DNA"/>
</dbReference>
<accession>A0A1L7I394</accession>
<sequence>MLRDLFEAIAWLFEDVLFIPLDWLRHLQDDSWFLANTLNWIFLIIGILAFGFWLKQLRIFEKEEPEETQPNPYLG</sequence>
<dbReference type="RefSeq" id="WP_341475769.1">
    <property type="nucleotide sequence ID" value="NZ_AMRU01000002.1"/>
</dbReference>
<protein>
    <submittedName>
        <fullName evidence="1">Uncharacterized protein</fullName>
    </submittedName>
</protein>